<sequence length="29" mass="3256">MSEVMFTLSGRPVFGWGFFMPVKQGGSKF</sequence>
<protein>
    <submittedName>
        <fullName evidence="1">Uncharacterized protein</fullName>
    </submittedName>
</protein>
<organism evidence="1 2">
    <name type="scientific">Escherichia phage vB_EcoP-101114UKE3</name>
    <dbReference type="NCBI Taxonomy" id="2865794"/>
    <lineage>
        <taxon>Viruses</taxon>
        <taxon>Duplodnaviria</taxon>
        <taxon>Heunggongvirae</taxon>
        <taxon>Uroviricota</taxon>
        <taxon>Caudoviricetes</taxon>
        <taxon>Mktvariviridae</taxon>
        <taxon>Gordonclarkvirinae</taxon>
        <taxon>Suseptimavirus</taxon>
        <taxon>Suseptimavirus 101114UKE3</taxon>
    </lineage>
</organism>
<keyword evidence="2" id="KW-1185">Reference proteome</keyword>
<evidence type="ECO:0000313" key="2">
    <source>
        <dbReference type="Proteomes" id="UP000827177"/>
    </source>
</evidence>
<proteinExistence type="predicted"/>
<gene>
    <name evidence="1" type="ORF">101114UKE3_123</name>
</gene>
<dbReference type="EMBL" id="MZ234017">
    <property type="protein sequence ID" value="QZI79254.1"/>
    <property type="molecule type" value="Genomic_DNA"/>
</dbReference>
<accession>A0AAE7XSY0</accession>
<name>A0AAE7XSY0_9CAUD</name>
<evidence type="ECO:0000313" key="1">
    <source>
        <dbReference type="EMBL" id="QZI79254.1"/>
    </source>
</evidence>
<dbReference type="Proteomes" id="UP000827177">
    <property type="component" value="Segment"/>
</dbReference>
<reference evidence="1 2" key="1">
    <citation type="submission" date="2021-05" db="EMBL/GenBank/DDBJ databases">
        <title>Naturally bred epsilon2 phages have an improved host range and effectivity in uropathogenic E. coli over their ancestor phages.</title>
        <authorList>
            <person name="Saez D."/>
            <person name="Loose M."/>
            <person name="Mutti M."/>
            <person name="Visram Z."/>
            <person name="Hitzenhammer E."/>
            <person name="Dippel D."/>
            <person name="Tisakova L."/>
            <person name="Schertler S."/>
            <person name="Wittmann J."/>
            <person name="Corsini L."/>
            <person name="Wagenlehner F."/>
        </authorList>
    </citation>
    <scope>NUCLEOTIDE SEQUENCE [LARGE SCALE GENOMIC DNA]</scope>
</reference>